<organism evidence="2 3">
    <name type="scientific">Leptospira wolffii</name>
    <dbReference type="NCBI Taxonomy" id="409998"/>
    <lineage>
        <taxon>Bacteria</taxon>
        <taxon>Pseudomonadati</taxon>
        <taxon>Spirochaetota</taxon>
        <taxon>Spirochaetia</taxon>
        <taxon>Leptospirales</taxon>
        <taxon>Leptospiraceae</taxon>
        <taxon>Leptospira</taxon>
    </lineage>
</organism>
<comment type="caution">
    <text evidence="2">The sequence shown here is derived from an EMBL/GenBank/DDBJ whole genome shotgun (WGS) entry which is preliminary data.</text>
</comment>
<dbReference type="InterPro" id="IPR011448">
    <property type="entry name" value="DUF1554"/>
</dbReference>
<proteinExistence type="predicted"/>
<dbReference type="Pfam" id="PF07588">
    <property type="entry name" value="DUF1554"/>
    <property type="match status" value="1"/>
</dbReference>
<dbReference type="InterPro" id="IPR016186">
    <property type="entry name" value="C-type_lectin-like/link_sf"/>
</dbReference>
<reference evidence="2 3" key="1">
    <citation type="submission" date="2017-07" db="EMBL/GenBank/DDBJ databases">
        <title>Leptospira spp. isolated from tropical soils.</title>
        <authorList>
            <person name="Thibeaux R."/>
            <person name="Iraola G."/>
            <person name="Ferres I."/>
            <person name="Bierque E."/>
            <person name="Girault D."/>
            <person name="Soupe-Gilbert M.-E."/>
            <person name="Picardeau M."/>
            <person name="Goarant C."/>
        </authorList>
    </citation>
    <scope>NUCLEOTIDE SEQUENCE [LARGE SCALE GENOMIC DNA]</scope>
    <source>
        <strain evidence="2 3">FH2-C-A2</strain>
    </source>
</reference>
<protein>
    <recommendedName>
        <fullName evidence="1">DUF1554 domain-containing protein</fullName>
    </recommendedName>
</protein>
<dbReference type="SUPFAM" id="SSF56436">
    <property type="entry name" value="C-type lectin-like"/>
    <property type="match status" value="1"/>
</dbReference>
<dbReference type="InterPro" id="IPR016187">
    <property type="entry name" value="CTDL_fold"/>
</dbReference>
<dbReference type="RefSeq" id="WP_100757998.1">
    <property type="nucleotide sequence ID" value="NZ_NPDT01000001.1"/>
</dbReference>
<accession>A0A2M9ZGK7</accession>
<sequence>MKTRIYQFFRIFFLGVGISLFSFCSKPFPNSDFLLLLGLAIPGQYLFVTSSSYSGDLGGIAGADLKCQSAKLTDGSDLPGLPLEYQALLAGPGRAPGGAGWPLSANTSYFAMTPASTLVFHTTSGALPVIPMDSGIPGSSLNYWTGLDGALAAGANCNGWMDSTVAFDAEYGVSGDTSIGAFNQGFANPCDTPNMRLLCVRN</sequence>
<evidence type="ECO:0000313" key="3">
    <source>
        <dbReference type="Proteomes" id="UP000231912"/>
    </source>
</evidence>
<dbReference type="AlphaFoldDB" id="A0A2M9ZGK7"/>
<name>A0A2M9ZGK7_9LEPT</name>
<evidence type="ECO:0000313" key="2">
    <source>
        <dbReference type="EMBL" id="PJZ67535.1"/>
    </source>
</evidence>
<dbReference type="Gene3D" id="3.10.100.10">
    <property type="entry name" value="Mannose-Binding Protein A, subunit A"/>
    <property type="match status" value="1"/>
</dbReference>
<feature type="domain" description="DUF1554" evidence="1">
    <location>
        <begin position="52"/>
        <end position="173"/>
    </location>
</feature>
<dbReference type="EMBL" id="NPDT01000001">
    <property type="protein sequence ID" value="PJZ67535.1"/>
    <property type="molecule type" value="Genomic_DNA"/>
</dbReference>
<gene>
    <name evidence="2" type="ORF">CH371_05835</name>
</gene>
<dbReference type="Proteomes" id="UP000231912">
    <property type="component" value="Unassembled WGS sequence"/>
</dbReference>
<evidence type="ECO:0000259" key="1">
    <source>
        <dbReference type="Pfam" id="PF07588"/>
    </source>
</evidence>